<dbReference type="InterPro" id="IPR016163">
    <property type="entry name" value="Ald_DH_C"/>
</dbReference>
<keyword evidence="3" id="KW-1133">Transmembrane helix</keyword>
<keyword evidence="3" id="KW-0812">Transmembrane</keyword>
<dbReference type="PANTHER" id="PTHR43570:SF16">
    <property type="entry name" value="ALDEHYDE DEHYDROGENASE TYPE III, ISOFORM Q"/>
    <property type="match status" value="1"/>
</dbReference>
<evidence type="ECO:0000256" key="3">
    <source>
        <dbReference type="SAM" id="Phobius"/>
    </source>
</evidence>
<protein>
    <recommendedName>
        <fullName evidence="4">Aldehyde dehydrogenase domain-containing protein</fullName>
    </recommendedName>
</protein>
<dbReference type="GO" id="GO:0006081">
    <property type="term" value="P:aldehyde metabolic process"/>
    <property type="evidence" value="ECO:0007669"/>
    <property type="project" value="InterPro"/>
</dbReference>
<comment type="caution">
    <text evidence="5">The sequence shown here is derived from an EMBL/GenBank/DDBJ whole genome shotgun (WGS) entry which is preliminary data.</text>
</comment>
<dbReference type="InterPro" id="IPR016161">
    <property type="entry name" value="Ald_DH/histidinol_DH"/>
</dbReference>
<name>A0A7J6UIS8_PEROL</name>
<proteinExistence type="inferred from homology"/>
<keyword evidence="3" id="KW-0472">Membrane</keyword>
<evidence type="ECO:0000313" key="5">
    <source>
        <dbReference type="EMBL" id="KAF4756948.1"/>
    </source>
</evidence>
<feature type="domain" description="Aldehyde dehydrogenase" evidence="4">
    <location>
        <begin position="5"/>
        <end position="127"/>
    </location>
</feature>
<dbReference type="SUPFAM" id="SSF53720">
    <property type="entry name" value="ALDH-like"/>
    <property type="match status" value="1"/>
</dbReference>
<comment type="similarity">
    <text evidence="1">Belongs to the aldehyde dehydrogenase family.</text>
</comment>
<dbReference type="PANTHER" id="PTHR43570">
    <property type="entry name" value="ALDEHYDE DEHYDROGENASE"/>
    <property type="match status" value="1"/>
</dbReference>
<dbReference type="Gene3D" id="3.40.309.10">
    <property type="entry name" value="Aldehyde Dehydrogenase, Chain A, domain 2"/>
    <property type="match status" value="1"/>
</dbReference>
<evidence type="ECO:0000256" key="2">
    <source>
        <dbReference type="ARBA" id="ARBA00023002"/>
    </source>
</evidence>
<dbReference type="AlphaFoldDB" id="A0A7J6UIS8"/>
<dbReference type="GO" id="GO:0004029">
    <property type="term" value="F:aldehyde dehydrogenase (NAD+) activity"/>
    <property type="evidence" value="ECO:0007669"/>
    <property type="project" value="TreeGrafter"/>
</dbReference>
<keyword evidence="6" id="KW-1185">Reference proteome</keyword>
<evidence type="ECO:0000259" key="4">
    <source>
        <dbReference type="Pfam" id="PF00171"/>
    </source>
</evidence>
<dbReference type="InterPro" id="IPR016162">
    <property type="entry name" value="Ald_DH_N"/>
</dbReference>
<dbReference type="Proteomes" id="UP000553632">
    <property type="component" value="Unassembled WGS sequence"/>
</dbReference>
<dbReference type="GO" id="GO:0005737">
    <property type="term" value="C:cytoplasm"/>
    <property type="evidence" value="ECO:0007669"/>
    <property type="project" value="TreeGrafter"/>
</dbReference>
<keyword evidence="2" id="KW-0560">Oxidoreductase</keyword>
<dbReference type="Pfam" id="PF00171">
    <property type="entry name" value="Aldedh"/>
    <property type="match status" value="1"/>
</dbReference>
<gene>
    <name evidence="5" type="ORF">FOZ63_033073</name>
</gene>
<feature type="transmembrane region" description="Helical" evidence="3">
    <location>
        <begin position="169"/>
        <end position="187"/>
    </location>
</feature>
<accession>A0A7J6UIS8</accession>
<evidence type="ECO:0000256" key="1">
    <source>
        <dbReference type="ARBA" id="ARBA00009986"/>
    </source>
</evidence>
<evidence type="ECO:0000313" key="6">
    <source>
        <dbReference type="Proteomes" id="UP000553632"/>
    </source>
</evidence>
<dbReference type="InterPro" id="IPR015590">
    <property type="entry name" value="Aldehyde_DH_dom"/>
</dbReference>
<dbReference type="OMA" id="NDFSECV"/>
<dbReference type="InterPro" id="IPR012394">
    <property type="entry name" value="Aldehyde_DH_NAD(P)"/>
</dbReference>
<reference evidence="5 6" key="1">
    <citation type="submission" date="2020-04" db="EMBL/GenBank/DDBJ databases">
        <title>Perkinsus olseni comparative genomics.</title>
        <authorList>
            <person name="Bogema D.R."/>
        </authorList>
    </citation>
    <scope>NUCLEOTIDE SEQUENCE [LARGE SCALE GENOMIC DNA]</scope>
    <source>
        <strain evidence="5 6">ATCC PRA-207</strain>
    </source>
</reference>
<organism evidence="5 6">
    <name type="scientific">Perkinsus olseni</name>
    <name type="common">Perkinsus atlanticus</name>
    <dbReference type="NCBI Taxonomy" id="32597"/>
    <lineage>
        <taxon>Eukaryota</taxon>
        <taxon>Sar</taxon>
        <taxon>Alveolata</taxon>
        <taxon>Perkinsozoa</taxon>
        <taxon>Perkinsea</taxon>
        <taxon>Perkinsida</taxon>
        <taxon>Perkinsidae</taxon>
        <taxon>Perkinsus</taxon>
    </lineage>
</organism>
<sequence length="197" mass="22137">KTMDRDTCYVPPTIINFRTDKQRFAAAKVMQMEIFGPVIPVCYYNDFSECVDFIRSRPSPLASYLFSSDPTMKETFKHSIHSGSQAINDTMVQLSVEDLPFGGTGASGFGSYHGKYSFECFSHKKAVLSRPTILDVPQRYPPYTLADGKFLRAALNAKLSLVWGRLSKLMTTGKIVAFVVLLLAFLLRKNIARFVLQ</sequence>
<feature type="non-terminal residue" evidence="5">
    <location>
        <position position="197"/>
    </location>
</feature>
<dbReference type="Gene3D" id="3.40.605.10">
    <property type="entry name" value="Aldehyde Dehydrogenase, Chain A, domain 1"/>
    <property type="match status" value="1"/>
</dbReference>
<dbReference type="EMBL" id="JABANO010003238">
    <property type="protein sequence ID" value="KAF4756948.1"/>
    <property type="molecule type" value="Genomic_DNA"/>
</dbReference>